<sequence>MPTHPGQISFPGGRHDPGDNDLTSTALREINEELGVAVKDIEVIGKIDDVPTPVGFVITPVVGWLRNPAVVTVDEREVAEYFEVDIKELSNPDNFKHRGQRQIAGVSYPVPEFHVAGKLIWGATARITRSFLEITDLV</sequence>
<evidence type="ECO:0000256" key="6">
    <source>
        <dbReference type="ARBA" id="ARBA00023211"/>
    </source>
</evidence>
<evidence type="ECO:0000256" key="7">
    <source>
        <dbReference type="SAM" id="MobiDB-lite"/>
    </source>
</evidence>
<keyword evidence="6" id="KW-0464">Manganese</keyword>
<dbReference type="Gene3D" id="3.90.79.10">
    <property type="entry name" value="Nucleoside Triphosphate Pyrophosphohydrolase"/>
    <property type="match status" value="1"/>
</dbReference>
<dbReference type="PROSITE" id="PS51462">
    <property type="entry name" value="NUDIX"/>
    <property type="match status" value="1"/>
</dbReference>
<keyword evidence="3" id="KW-0479">Metal-binding</keyword>
<proteinExistence type="predicted"/>
<evidence type="ECO:0000256" key="3">
    <source>
        <dbReference type="ARBA" id="ARBA00022723"/>
    </source>
</evidence>
<dbReference type="AlphaFoldDB" id="A0A381UHS1"/>
<feature type="region of interest" description="Disordered" evidence="7">
    <location>
        <begin position="1"/>
        <end position="21"/>
    </location>
</feature>
<dbReference type="CDD" id="cd03426">
    <property type="entry name" value="NUDIX_CoAse_Nudt7"/>
    <property type="match status" value="1"/>
</dbReference>
<comment type="cofactor">
    <cofactor evidence="2">
        <name>Mg(2+)</name>
        <dbReference type="ChEBI" id="CHEBI:18420"/>
    </cofactor>
</comment>
<evidence type="ECO:0000313" key="9">
    <source>
        <dbReference type="EMBL" id="SVA27700.1"/>
    </source>
</evidence>
<dbReference type="InterPro" id="IPR000086">
    <property type="entry name" value="NUDIX_hydrolase_dom"/>
</dbReference>
<evidence type="ECO:0000256" key="5">
    <source>
        <dbReference type="ARBA" id="ARBA00022842"/>
    </source>
</evidence>
<dbReference type="PANTHER" id="PTHR12992">
    <property type="entry name" value="NUDIX HYDROLASE"/>
    <property type="match status" value="1"/>
</dbReference>
<name>A0A381UHS1_9ZZZZ</name>
<keyword evidence="4" id="KW-0378">Hydrolase</keyword>
<dbReference type="GO" id="GO:0010945">
    <property type="term" value="F:coenzyme A diphosphatase activity"/>
    <property type="evidence" value="ECO:0007669"/>
    <property type="project" value="InterPro"/>
</dbReference>
<protein>
    <recommendedName>
        <fullName evidence="8">Nudix hydrolase domain-containing protein</fullName>
    </recommendedName>
</protein>
<feature type="domain" description="Nudix hydrolase" evidence="8">
    <location>
        <begin position="1"/>
        <end position="107"/>
    </location>
</feature>
<comment type="cofactor">
    <cofactor evidence="1">
        <name>Mn(2+)</name>
        <dbReference type="ChEBI" id="CHEBI:29035"/>
    </cofactor>
</comment>
<dbReference type="Pfam" id="PF00293">
    <property type="entry name" value="NUDIX"/>
    <property type="match status" value="1"/>
</dbReference>
<dbReference type="InterPro" id="IPR045121">
    <property type="entry name" value="CoAse"/>
</dbReference>
<gene>
    <name evidence="9" type="ORF">METZ01_LOCUS80554</name>
</gene>
<reference evidence="9" key="1">
    <citation type="submission" date="2018-05" db="EMBL/GenBank/DDBJ databases">
        <authorList>
            <person name="Lanie J.A."/>
            <person name="Ng W.-L."/>
            <person name="Kazmierczak K.M."/>
            <person name="Andrzejewski T.M."/>
            <person name="Davidsen T.M."/>
            <person name="Wayne K.J."/>
            <person name="Tettelin H."/>
            <person name="Glass J.I."/>
            <person name="Rusch D."/>
            <person name="Podicherti R."/>
            <person name="Tsui H.-C.T."/>
            <person name="Winkler M.E."/>
        </authorList>
    </citation>
    <scope>NUCLEOTIDE SEQUENCE</scope>
</reference>
<organism evidence="9">
    <name type="scientific">marine metagenome</name>
    <dbReference type="NCBI Taxonomy" id="408172"/>
    <lineage>
        <taxon>unclassified sequences</taxon>
        <taxon>metagenomes</taxon>
        <taxon>ecological metagenomes</taxon>
    </lineage>
</organism>
<dbReference type="InterPro" id="IPR015797">
    <property type="entry name" value="NUDIX_hydrolase-like_dom_sf"/>
</dbReference>
<keyword evidence="5" id="KW-0460">Magnesium</keyword>
<dbReference type="GO" id="GO:0046872">
    <property type="term" value="F:metal ion binding"/>
    <property type="evidence" value="ECO:0007669"/>
    <property type="project" value="UniProtKB-KW"/>
</dbReference>
<dbReference type="PANTHER" id="PTHR12992:SF11">
    <property type="entry name" value="MITOCHONDRIAL COENZYME A DIPHOSPHATASE NUDT8"/>
    <property type="match status" value="1"/>
</dbReference>
<evidence type="ECO:0000256" key="2">
    <source>
        <dbReference type="ARBA" id="ARBA00001946"/>
    </source>
</evidence>
<dbReference type="SUPFAM" id="SSF55811">
    <property type="entry name" value="Nudix"/>
    <property type="match status" value="1"/>
</dbReference>
<evidence type="ECO:0000256" key="4">
    <source>
        <dbReference type="ARBA" id="ARBA00022801"/>
    </source>
</evidence>
<dbReference type="EMBL" id="UINC01006467">
    <property type="protein sequence ID" value="SVA27700.1"/>
    <property type="molecule type" value="Genomic_DNA"/>
</dbReference>
<evidence type="ECO:0000259" key="8">
    <source>
        <dbReference type="PROSITE" id="PS51462"/>
    </source>
</evidence>
<accession>A0A381UHS1</accession>
<evidence type="ECO:0000256" key="1">
    <source>
        <dbReference type="ARBA" id="ARBA00001936"/>
    </source>
</evidence>